<accession>A0A9D4UHD8</accession>
<evidence type="ECO:0000256" key="8">
    <source>
        <dbReference type="ARBA" id="ARBA00023180"/>
    </source>
</evidence>
<keyword evidence="7" id="KW-0472">Membrane</keyword>
<dbReference type="GO" id="GO:0010417">
    <property type="term" value="P:glucuronoxylan biosynthetic process"/>
    <property type="evidence" value="ECO:0007669"/>
    <property type="project" value="TreeGrafter"/>
</dbReference>
<keyword evidence="12" id="KW-1185">Reference proteome</keyword>
<dbReference type="EC" id="2.4.-.-" evidence="9"/>
<keyword evidence="8" id="KW-0325">Glycoprotein</keyword>
<dbReference type="Proteomes" id="UP000886520">
    <property type="component" value="Chromosome 17"/>
</dbReference>
<evidence type="ECO:0000256" key="6">
    <source>
        <dbReference type="ARBA" id="ARBA00022989"/>
    </source>
</evidence>
<proteinExistence type="inferred from homology"/>
<keyword evidence="9" id="KW-0961">Cell wall biogenesis/degradation</keyword>
<evidence type="ECO:0000256" key="4">
    <source>
        <dbReference type="ARBA" id="ARBA00022692"/>
    </source>
</evidence>
<organism evidence="11 12">
    <name type="scientific">Adiantum capillus-veneris</name>
    <name type="common">Maidenhair fern</name>
    <dbReference type="NCBI Taxonomy" id="13818"/>
    <lineage>
        <taxon>Eukaryota</taxon>
        <taxon>Viridiplantae</taxon>
        <taxon>Streptophyta</taxon>
        <taxon>Embryophyta</taxon>
        <taxon>Tracheophyta</taxon>
        <taxon>Polypodiopsida</taxon>
        <taxon>Polypodiidae</taxon>
        <taxon>Polypodiales</taxon>
        <taxon>Pteridineae</taxon>
        <taxon>Pteridaceae</taxon>
        <taxon>Vittarioideae</taxon>
        <taxon>Adiantum</taxon>
    </lineage>
</organism>
<evidence type="ECO:0000256" key="2">
    <source>
        <dbReference type="ARBA" id="ARBA00007706"/>
    </source>
</evidence>
<dbReference type="EMBL" id="JABFUD020000017">
    <property type="protein sequence ID" value="KAI5067473.1"/>
    <property type="molecule type" value="Genomic_DNA"/>
</dbReference>
<keyword evidence="5 9" id="KW-0735">Signal-anchor</keyword>
<dbReference type="PANTHER" id="PTHR10896:SF17">
    <property type="entry name" value="BETA-1,4-XYLOSYLTRANSFERASE IRX14H-RELATED"/>
    <property type="match status" value="1"/>
</dbReference>
<evidence type="ECO:0000313" key="11">
    <source>
        <dbReference type="EMBL" id="KAI5067473.1"/>
    </source>
</evidence>
<dbReference type="Pfam" id="PF03360">
    <property type="entry name" value="Glyco_transf_43"/>
    <property type="match status" value="1"/>
</dbReference>
<dbReference type="GO" id="GO:0042285">
    <property type="term" value="F:xylosyltransferase activity"/>
    <property type="evidence" value="ECO:0007669"/>
    <property type="project" value="TreeGrafter"/>
</dbReference>
<evidence type="ECO:0000256" key="3">
    <source>
        <dbReference type="ARBA" id="ARBA00022679"/>
    </source>
</evidence>
<dbReference type="GO" id="GO:0000139">
    <property type="term" value="C:Golgi membrane"/>
    <property type="evidence" value="ECO:0007669"/>
    <property type="project" value="UniProtKB-SubCell"/>
</dbReference>
<evidence type="ECO:0000256" key="5">
    <source>
        <dbReference type="ARBA" id="ARBA00022968"/>
    </source>
</evidence>
<evidence type="ECO:0000256" key="7">
    <source>
        <dbReference type="ARBA" id="ARBA00023136"/>
    </source>
</evidence>
<dbReference type="PANTHER" id="PTHR10896">
    <property type="entry name" value="GALACTOSYLGALACTOSYLXYLOSYLPROTEIN 3-BETA-GLUCURONOSYLTRANSFERASE BETA-1,3-GLUCURONYLTRANSFERASE"/>
    <property type="match status" value="1"/>
</dbReference>
<protein>
    <recommendedName>
        <fullName evidence="9">Glycosyltransferases</fullName>
        <ecNumber evidence="9">2.4.-.-</ecNumber>
    </recommendedName>
</protein>
<evidence type="ECO:0000256" key="9">
    <source>
        <dbReference type="RuleBase" id="RU363127"/>
    </source>
</evidence>
<evidence type="ECO:0000256" key="10">
    <source>
        <dbReference type="SAM" id="MobiDB-lite"/>
    </source>
</evidence>
<keyword evidence="3 9" id="KW-0808">Transferase</keyword>
<comment type="similarity">
    <text evidence="2 9">Belongs to the glycosyltransferase 43 family.</text>
</comment>
<gene>
    <name evidence="11" type="ORF">GOP47_0018001</name>
</gene>
<dbReference type="OrthoDB" id="675023at2759"/>
<dbReference type="GO" id="GO:0071555">
    <property type="term" value="P:cell wall organization"/>
    <property type="evidence" value="ECO:0007669"/>
    <property type="project" value="UniProtKB-KW"/>
</dbReference>
<feature type="region of interest" description="Disordered" evidence="10">
    <location>
        <begin position="100"/>
        <end position="123"/>
    </location>
</feature>
<dbReference type="GO" id="GO:0009834">
    <property type="term" value="P:plant-type secondary cell wall biogenesis"/>
    <property type="evidence" value="ECO:0007669"/>
    <property type="project" value="TreeGrafter"/>
</dbReference>
<dbReference type="GO" id="GO:0015018">
    <property type="term" value="F:galactosylgalactosylxylosylprotein 3-beta-glucuronosyltransferase activity"/>
    <property type="evidence" value="ECO:0007669"/>
    <property type="project" value="InterPro"/>
</dbReference>
<keyword evidence="6" id="KW-1133">Transmembrane helix</keyword>
<reference evidence="11" key="1">
    <citation type="submission" date="2021-01" db="EMBL/GenBank/DDBJ databases">
        <title>Adiantum capillus-veneris genome.</title>
        <authorList>
            <person name="Fang Y."/>
            <person name="Liao Q."/>
        </authorList>
    </citation>
    <scope>NUCLEOTIDE SEQUENCE</scope>
    <source>
        <strain evidence="11">H3</strain>
        <tissue evidence="11">Leaf</tissue>
    </source>
</reference>
<dbReference type="InterPro" id="IPR005027">
    <property type="entry name" value="Glyco_trans_43"/>
</dbReference>
<evidence type="ECO:0000256" key="1">
    <source>
        <dbReference type="ARBA" id="ARBA00004323"/>
    </source>
</evidence>
<comment type="subcellular location">
    <subcellularLocation>
        <location evidence="1 9">Golgi apparatus membrane</location>
        <topology evidence="1 9">Single-pass type II membrane protein</topology>
    </subcellularLocation>
</comment>
<name>A0A9D4UHD8_ADICA</name>
<keyword evidence="4" id="KW-0812">Transmembrane</keyword>
<evidence type="ECO:0000313" key="12">
    <source>
        <dbReference type="Proteomes" id="UP000886520"/>
    </source>
</evidence>
<dbReference type="Gene3D" id="3.90.550.10">
    <property type="entry name" value="Spore Coat Polysaccharide Biosynthesis Protein SpsA, Chain A"/>
    <property type="match status" value="1"/>
</dbReference>
<dbReference type="InterPro" id="IPR029044">
    <property type="entry name" value="Nucleotide-diphossugar_trans"/>
</dbReference>
<sequence length="434" mass="48365">MAKPSRSRSRVASYGVLDGASRLFRKFFHGLLCLAALVLGFRLSGEAVLFLGTSSKDALFNRRSSIGLHLEGIDVALKFPYITEATQGSSLADLKLHGRNTSQSTDNQVKQQPPPPQRKSSRVNVGRHEILIRSQPHPDPLQSFTAHNLLKLVQHEQMLLYESEEYKRFLVVTPTFARTFQALHLTCLIHTLRTVPFPLTWIVVEAGGVSHETAALLSTSQVSFHHVGFPEAMPVPLEQRPQMEVRLRTEGLRFIREKKLDGIVIFMDDSITYSSDFFKEAQKTKWIGGFSVGLLSDFSVTKDAGETLVSANEKSSSSMPSTLQLQGPVCDRSEHMIGWFAPVEAAGDFGLQGRGALEWAGFSLNGKLLWEGYEMPAGFRSWNEGLKQSENFIQSPLDFVQNSTLVEPLGDCGRSILLWQLRTEARADSKFPSR</sequence>
<dbReference type="AlphaFoldDB" id="A0A9D4UHD8"/>
<comment type="caution">
    <text evidence="11">The sequence shown here is derived from an EMBL/GenBank/DDBJ whole genome shotgun (WGS) entry which is preliminary data.</text>
</comment>
<comment type="function">
    <text evidence="9">Involved in the synthesis of glucuronoxylan hemicellulose in secondary cell walls.</text>
</comment>
<keyword evidence="9" id="KW-0333">Golgi apparatus</keyword>
<dbReference type="SUPFAM" id="SSF53448">
    <property type="entry name" value="Nucleotide-diphospho-sugar transferases"/>
    <property type="match status" value="1"/>
</dbReference>